<evidence type="ECO:0000256" key="1">
    <source>
        <dbReference type="ARBA" id="ARBA00012409"/>
    </source>
</evidence>
<dbReference type="GO" id="GO:0004693">
    <property type="term" value="F:cyclin-dependent protein serine/threonine kinase activity"/>
    <property type="evidence" value="ECO:0007669"/>
    <property type="project" value="TreeGrafter"/>
</dbReference>
<dbReference type="GO" id="GO:0070985">
    <property type="term" value="C:transcription factor TFIIK complex"/>
    <property type="evidence" value="ECO:0007669"/>
    <property type="project" value="TreeGrafter"/>
</dbReference>
<dbReference type="SUPFAM" id="SSF56112">
    <property type="entry name" value="Protein kinase-like (PK-like)"/>
    <property type="match status" value="1"/>
</dbReference>
<dbReference type="AlphaFoldDB" id="A0A813MIE8"/>
<keyword evidence="6" id="KW-0067">ATP-binding</keyword>
<dbReference type="GO" id="GO:0005737">
    <property type="term" value="C:cytoplasm"/>
    <property type="evidence" value="ECO:0007669"/>
    <property type="project" value="TreeGrafter"/>
</dbReference>
<dbReference type="PANTHER" id="PTHR24056">
    <property type="entry name" value="CELL DIVISION PROTEIN KINASE"/>
    <property type="match status" value="1"/>
</dbReference>
<evidence type="ECO:0000313" key="9">
    <source>
        <dbReference type="EMBL" id="CAF0716389.1"/>
    </source>
</evidence>
<accession>A0A813MIE8</accession>
<dbReference type="InterPro" id="IPR011009">
    <property type="entry name" value="Kinase-like_dom_sf"/>
</dbReference>
<keyword evidence="3" id="KW-0808">Transferase</keyword>
<dbReference type="GO" id="GO:0045944">
    <property type="term" value="P:positive regulation of transcription by RNA polymerase II"/>
    <property type="evidence" value="ECO:0007669"/>
    <property type="project" value="TreeGrafter"/>
</dbReference>
<dbReference type="InterPro" id="IPR050108">
    <property type="entry name" value="CDK"/>
</dbReference>
<evidence type="ECO:0000256" key="4">
    <source>
        <dbReference type="ARBA" id="ARBA00022741"/>
    </source>
</evidence>
<evidence type="ECO:0000256" key="6">
    <source>
        <dbReference type="ARBA" id="ARBA00022840"/>
    </source>
</evidence>
<proteinExistence type="predicted"/>
<dbReference type="EMBL" id="CAJNOE010000005">
    <property type="protein sequence ID" value="CAF0716389.1"/>
    <property type="molecule type" value="Genomic_DNA"/>
</dbReference>
<organism evidence="9 10">
    <name type="scientific">Adineta steineri</name>
    <dbReference type="NCBI Taxonomy" id="433720"/>
    <lineage>
        <taxon>Eukaryota</taxon>
        <taxon>Metazoa</taxon>
        <taxon>Spiralia</taxon>
        <taxon>Gnathifera</taxon>
        <taxon>Rotifera</taxon>
        <taxon>Eurotatoria</taxon>
        <taxon>Bdelloidea</taxon>
        <taxon>Adinetida</taxon>
        <taxon>Adinetidae</taxon>
        <taxon>Adineta</taxon>
    </lineage>
</organism>
<dbReference type="Gene3D" id="1.10.510.10">
    <property type="entry name" value="Transferase(Phosphotransferase) domain 1"/>
    <property type="match status" value="1"/>
</dbReference>
<gene>
    <name evidence="9" type="ORF">IZO911_LOCUS1088</name>
</gene>
<dbReference type="Pfam" id="PF00069">
    <property type="entry name" value="Pkinase"/>
    <property type="match status" value="1"/>
</dbReference>
<sequence>MSHEVVTRWYRSPELLFGAKKYGTGVDIWAAGLIMAELLLRVPVLPGDSDLGQLLKIFEVFGTPTDSNWPDVRTFSDYIEFKQTEPKPLRTIFVTSKQDELDVLERIMQLDPKRRPDASETLQMEYFNNPPAPCPSERLPKPKEIQQTEQQKRKIGIDEKITAIKKDRQ</sequence>
<keyword evidence="4" id="KW-0547">Nucleotide-binding</keyword>
<evidence type="ECO:0000256" key="5">
    <source>
        <dbReference type="ARBA" id="ARBA00022777"/>
    </source>
</evidence>
<evidence type="ECO:0000259" key="8">
    <source>
        <dbReference type="PROSITE" id="PS50011"/>
    </source>
</evidence>
<dbReference type="GO" id="GO:0008353">
    <property type="term" value="F:RNA polymerase II CTD heptapeptide repeat kinase activity"/>
    <property type="evidence" value="ECO:0007669"/>
    <property type="project" value="UniProtKB-EC"/>
</dbReference>
<protein>
    <recommendedName>
        <fullName evidence="1">[RNA-polymerase]-subunit kinase</fullName>
        <ecNumber evidence="1">2.7.11.23</ecNumber>
    </recommendedName>
</protein>
<dbReference type="PANTHER" id="PTHR24056:SF0">
    <property type="entry name" value="CYCLIN-DEPENDENT KINASE 7"/>
    <property type="match status" value="1"/>
</dbReference>
<dbReference type="PROSITE" id="PS50011">
    <property type="entry name" value="PROTEIN_KINASE_DOM"/>
    <property type="match status" value="1"/>
</dbReference>
<feature type="domain" description="Protein kinase" evidence="8">
    <location>
        <begin position="1"/>
        <end position="127"/>
    </location>
</feature>
<evidence type="ECO:0000256" key="3">
    <source>
        <dbReference type="ARBA" id="ARBA00022679"/>
    </source>
</evidence>
<keyword evidence="5" id="KW-0418">Kinase</keyword>
<dbReference type="InterPro" id="IPR000719">
    <property type="entry name" value="Prot_kinase_dom"/>
</dbReference>
<evidence type="ECO:0000313" key="10">
    <source>
        <dbReference type="Proteomes" id="UP000663860"/>
    </source>
</evidence>
<dbReference type="EC" id="2.7.11.23" evidence="1"/>
<dbReference type="GO" id="GO:0005524">
    <property type="term" value="F:ATP binding"/>
    <property type="evidence" value="ECO:0007669"/>
    <property type="project" value="UniProtKB-KW"/>
</dbReference>
<feature type="region of interest" description="Disordered" evidence="7">
    <location>
        <begin position="125"/>
        <end position="169"/>
    </location>
</feature>
<reference evidence="9" key="1">
    <citation type="submission" date="2021-02" db="EMBL/GenBank/DDBJ databases">
        <authorList>
            <person name="Nowell W R."/>
        </authorList>
    </citation>
    <scope>NUCLEOTIDE SEQUENCE</scope>
</reference>
<evidence type="ECO:0000256" key="2">
    <source>
        <dbReference type="ARBA" id="ARBA00022527"/>
    </source>
</evidence>
<keyword evidence="2" id="KW-0723">Serine/threonine-protein kinase</keyword>
<evidence type="ECO:0000256" key="7">
    <source>
        <dbReference type="SAM" id="MobiDB-lite"/>
    </source>
</evidence>
<name>A0A813MIE8_9BILA</name>
<dbReference type="Proteomes" id="UP000663860">
    <property type="component" value="Unassembled WGS sequence"/>
</dbReference>
<feature type="compositionally biased region" description="Basic and acidic residues" evidence="7">
    <location>
        <begin position="138"/>
        <end position="169"/>
    </location>
</feature>
<comment type="caution">
    <text evidence="9">The sequence shown here is derived from an EMBL/GenBank/DDBJ whole genome shotgun (WGS) entry which is preliminary data.</text>
</comment>